<dbReference type="GO" id="GO:0003989">
    <property type="term" value="F:acetyl-CoA carboxylase activity"/>
    <property type="evidence" value="ECO:0007669"/>
    <property type="project" value="InterPro"/>
</dbReference>
<dbReference type="AlphaFoldDB" id="A0A0N9UX59"/>
<dbReference type="KEGG" id="smag:AN936_04005"/>
<dbReference type="RefSeq" id="WP_054586998.1">
    <property type="nucleotide sequence ID" value="NZ_CP012700.1"/>
</dbReference>
<evidence type="ECO:0000256" key="1">
    <source>
        <dbReference type="ARBA" id="ARBA00003761"/>
    </source>
</evidence>
<dbReference type="PRINTS" id="PR01071">
    <property type="entry name" value="ACOABIOTINCC"/>
</dbReference>
<organism evidence="5 6">
    <name type="scientific">Sphingopyxis macrogoltabida</name>
    <name type="common">Sphingomonas macrogoltabidus</name>
    <dbReference type="NCBI Taxonomy" id="33050"/>
    <lineage>
        <taxon>Bacteria</taxon>
        <taxon>Pseudomonadati</taxon>
        <taxon>Pseudomonadota</taxon>
        <taxon>Alphaproteobacteria</taxon>
        <taxon>Sphingomonadales</taxon>
        <taxon>Sphingomonadaceae</taxon>
        <taxon>Sphingopyxis</taxon>
    </lineage>
</organism>
<dbReference type="Pfam" id="PF00364">
    <property type="entry name" value="Biotin_lipoyl"/>
    <property type="match status" value="1"/>
</dbReference>
<keyword evidence="2" id="KW-0275">Fatty acid biosynthesis</keyword>
<evidence type="ECO:0000256" key="2">
    <source>
        <dbReference type="RuleBase" id="RU364072"/>
    </source>
</evidence>
<dbReference type="InterPro" id="IPR001249">
    <property type="entry name" value="AcCoA_biotinCC"/>
</dbReference>
<keyword evidence="2" id="KW-0444">Lipid biosynthesis</keyword>
<sequence>MSAADRTAELEQLIAEFEKSGLRELHVVRDGVEIYLSNDAGSIGLSTGASAAPAPSSPVSPAAAGTVPPSPAADSLPAAETWPEGAEIVRAPYLGTFYRAPKPGSPAYVEVGSAVTAESELCLVEVMKLFTTVRACSDGIVHAILSADGALVEADQPLFVIVKG</sequence>
<dbReference type="InterPro" id="IPR011053">
    <property type="entry name" value="Single_hybrid_motif"/>
</dbReference>
<feature type="domain" description="Lipoyl-binding" evidence="4">
    <location>
        <begin position="86"/>
        <end position="162"/>
    </location>
</feature>
<evidence type="ECO:0000313" key="5">
    <source>
        <dbReference type="EMBL" id="ALH79558.1"/>
    </source>
</evidence>
<keyword evidence="2" id="KW-0276">Fatty acid metabolism</keyword>
<dbReference type="CDD" id="cd06850">
    <property type="entry name" value="biotinyl_domain"/>
    <property type="match status" value="1"/>
</dbReference>
<accession>A0A0N9UX59</accession>
<dbReference type="Gene3D" id="2.40.50.100">
    <property type="match status" value="1"/>
</dbReference>
<protein>
    <recommendedName>
        <fullName evidence="2">Biotin carboxyl carrier protein of acetyl-CoA carboxylase</fullName>
    </recommendedName>
</protein>
<dbReference type="InterPro" id="IPR000089">
    <property type="entry name" value="Biotin_lipoyl"/>
</dbReference>
<name>A0A0N9UX59_SPHMC</name>
<evidence type="ECO:0000256" key="3">
    <source>
        <dbReference type="SAM" id="MobiDB-lite"/>
    </source>
</evidence>
<dbReference type="PATRIC" id="fig|33050.5.peg.830"/>
<dbReference type="EMBL" id="CP012700">
    <property type="protein sequence ID" value="ALH79558.1"/>
    <property type="molecule type" value="Genomic_DNA"/>
</dbReference>
<dbReference type="OrthoDB" id="9811735at2"/>
<dbReference type="GO" id="GO:0006633">
    <property type="term" value="P:fatty acid biosynthetic process"/>
    <property type="evidence" value="ECO:0007669"/>
    <property type="project" value="UniProtKB-UniPathway"/>
</dbReference>
<keyword evidence="2" id="KW-0092">Biotin</keyword>
<reference evidence="5 6" key="1">
    <citation type="journal article" date="2015" name="Genome Announc.">
        <title>Complete Genome Sequence of Polypropylene Glycol- and Polyethylene Glycol-Degrading Sphingopyxis macrogoltabida Strain EY-1.</title>
        <authorList>
            <person name="Ohtsubo Y."/>
            <person name="Nagata Y."/>
            <person name="Numata M."/>
            <person name="Tsuchikane K."/>
            <person name="Hosoyama A."/>
            <person name="Yamazoe A."/>
            <person name="Tsuda M."/>
            <person name="Fujita N."/>
            <person name="Kawai F."/>
        </authorList>
    </citation>
    <scope>NUCLEOTIDE SEQUENCE [LARGE SCALE GENOMIC DNA]</scope>
    <source>
        <strain evidence="5 6">EY-1</strain>
    </source>
</reference>
<dbReference type="PROSITE" id="PS50968">
    <property type="entry name" value="BIOTINYL_LIPOYL"/>
    <property type="match status" value="1"/>
</dbReference>
<dbReference type="GO" id="GO:0009317">
    <property type="term" value="C:acetyl-CoA carboxylase complex"/>
    <property type="evidence" value="ECO:0007669"/>
    <property type="project" value="InterPro"/>
</dbReference>
<proteinExistence type="predicted"/>
<comment type="function">
    <text evidence="1 2">This protein is a component of the acetyl coenzyme A carboxylase complex; first, biotin carboxylase catalyzes the carboxylation of the carrier protein and then the transcarboxylase transfers the carboxyl group to form malonyl-CoA.</text>
</comment>
<evidence type="ECO:0000259" key="4">
    <source>
        <dbReference type="PROSITE" id="PS50968"/>
    </source>
</evidence>
<dbReference type="Proteomes" id="UP000058074">
    <property type="component" value="Chromosome"/>
</dbReference>
<dbReference type="UniPathway" id="UPA00094"/>
<dbReference type="SUPFAM" id="SSF51230">
    <property type="entry name" value="Single hybrid motif"/>
    <property type="match status" value="1"/>
</dbReference>
<gene>
    <name evidence="5" type="ORF">AN936_04005</name>
</gene>
<comment type="pathway">
    <text evidence="2">Lipid metabolism; fatty acid biosynthesis.</text>
</comment>
<evidence type="ECO:0000313" key="6">
    <source>
        <dbReference type="Proteomes" id="UP000058074"/>
    </source>
</evidence>
<feature type="region of interest" description="Disordered" evidence="3">
    <location>
        <begin position="47"/>
        <end position="78"/>
    </location>
</feature>
<keyword evidence="2" id="KW-0443">Lipid metabolism</keyword>